<proteinExistence type="predicted"/>
<dbReference type="Pfam" id="PF25248">
    <property type="entry name" value="Ig_CFAP65_8th"/>
    <property type="match status" value="1"/>
</dbReference>
<dbReference type="Gene3D" id="2.60.40.10">
    <property type="entry name" value="Immunoglobulins"/>
    <property type="match status" value="9"/>
</dbReference>
<dbReference type="Pfam" id="PF24816">
    <property type="entry name" value="Ig_CFAP65__9th"/>
    <property type="match status" value="1"/>
</dbReference>
<keyword evidence="3" id="KW-0963">Cytoplasm</keyword>
<dbReference type="STRING" id="695850.A0A067CZB2"/>
<protein>
    <recommendedName>
        <fullName evidence="16">MSP domain-containing protein</fullName>
    </recommendedName>
</protein>
<feature type="domain" description="CFAP65 seventh Ig-like" evidence="13">
    <location>
        <begin position="777"/>
        <end position="857"/>
    </location>
</feature>
<dbReference type="GO" id="GO:0005737">
    <property type="term" value="C:cytoplasm"/>
    <property type="evidence" value="ECO:0007669"/>
    <property type="project" value="UniProtKB-SubCell"/>
</dbReference>
<accession>A0A067CZB2</accession>
<dbReference type="KEGG" id="spar:SPRG_03776"/>
<feature type="region of interest" description="Disordered" evidence="7">
    <location>
        <begin position="1473"/>
        <end position="1547"/>
    </location>
</feature>
<keyword evidence="6" id="KW-0966">Cell projection</keyword>
<evidence type="ECO:0000259" key="10">
    <source>
        <dbReference type="Pfam" id="PF24507"/>
    </source>
</evidence>
<dbReference type="InterPro" id="IPR013783">
    <property type="entry name" value="Ig-like_fold"/>
</dbReference>
<feature type="compositionally biased region" description="Low complexity" evidence="7">
    <location>
        <begin position="1493"/>
        <end position="1507"/>
    </location>
</feature>
<evidence type="ECO:0000256" key="4">
    <source>
        <dbReference type="ARBA" id="ARBA00022846"/>
    </source>
</evidence>
<comment type="subcellular location">
    <subcellularLocation>
        <location evidence="1">Cell projection</location>
        <location evidence="1">Cilium</location>
        <location evidence="1">Flagellum</location>
    </subcellularLocation>
    <subcellularLocation>
        <location evidence="2">Cytoplasm</location>
    </subcellularLocation>
</comment>
<gene>
    <name evidence="14" type="ORF">SPRG_03776</name>
</gene>
<dbReference type="OMA" id="QQLKVMV"/>
<evidence type="ECO:0000256" key="7">
    <source>
        <dbReference type="SAM" id="MobiDB-lite"/>
    </source>
</evidence>
<evidence type="ECO:0000256" key="5">
    <source>
        <dbReference type="ARBA" id="ARBA00023069"/>
    </source>
</evidence>
<feature type="domain" description="HYDIN/VesB/CFA65-like Ig-like" evidence="8">
    <location>
        <begin position="678"/>
        <end position="757"/>
    </location>
</feature>
<feature type="domain" description="CFAP65 eight Ig-like" evidence="12">
    <location>
        <begin position="886"/>
        <end position="1005"/>
    </location>
</feature>
<evidence type="ECO:0000259" key="12">
    <source>
        <dbReference type="Pfam" id="PF25248"/>
    </source>
</evidence>
<dbReference type="GeneID" id="24126258"/>
<evidence type="ECO:0008006" key="16">
    <source>
        <dbReference type="Google" id="ProtNLM"/>
    </source>
</evidence>
<dbReference type="InterPro" id="IPR052614">
    <property type="entry name" value="CFAP65"/>
</dbReference>
<dbReference type="Pfam" id="PF24507">
    <property type="entry name" value="Ig_CFAP65_4th"/>
    <property type="match status" value="1"/>
</dbReference>
<evidence type="ECO:0000256" key="6">
    <source>
        <dbReference type="ARBA" id="ARBA00023273"/>
    </source>
</evidence>
<dbReference type="VEuPathDB" id="FungiDB:SPRG_03776"/>
<name>A0A067CZB2_SAPPC</name>
<dbReference type="GO" id="GO:0031514">
    <property type="term" value="C:motile cilium"/>
    <property type="evidence" value="ECO:0007669"/>
    <property type="project" value="UniProtKB-SubCell"/>
</dbReference>
<evidence type="ECO:0000259" key="11">
    <source>
        <dbReference type="Pfam" id="PF24816"/>
    </source>
</evidence>
<feature type="domain" description="CFAP65 fourth Ig-like" evidence="10">
    <location>
        <begin position="350"/>
        <end position="442"/>
    </location>
</feature>
<feature type="domain" description="CFAP65-like ninth Ig-like" evidence="11">
    <location>
        <begin position="1017"/>
        <end position="1191"/>
    </location>
</feature>
<feature type="compositionally biased region" description="Basic residues" evidence="7">
    <location>
        <begin position="1516"/>
        <end position="1533"/>
    </location>
</feature>
<dbReference type="EMBL" id="KK583197">
    <property type="protein sequence ID" value="KDO31856.1"/>
    <property type="molecule type" value="Genomic_DNA"/>
</dbReference>
<dbReference type="OrthoDB" id="415597at2759"/>
<dbReference type="PANTHER" id="PTHR46127:SF1">
    <property type="entry name" value="CILIA- AND FLAGELLA-ASSOCIATED PROTEIN 65"/>
    <property type="match status" value="1"/>
</dbReference>
<dbReference type="Pfam" id="PF24291">
    <property type="entry name" value="Ig_CFAP65"/>
    <property type="match status" value="1"/>
</dbReference>
<dbReference type="InterPro" id="IPR057470">
    <property type="entry name" value="Ig_CFAP65_7th"/>
</dbReference>
<keyword evidence="5" id="KW-0969">Cilium</keyword>
<evidence type="ECO:0000313" key="14">
    <source>
        <dbReference type="EMBL" id="KDO31856.1"/>
    </source>
</evidence>
<keyword evidence="4" id="KW-0282">Flagellum</keyword>
<feature type="domain" description="CFAP65 tenth Ig-like" evidence="9">
    <location>
        <begin position="1226"/>
        <end position="1323"/>
    </location>
</feature>
<dbReference type="Pfam" id="PF25249">
    <property type="entry name" value="Ig_CFAP65_7th"/>
    <property type="match status" value="1"/>
</dbReference>
<evidence type="ECO:0000256" key="2">
    <source>
        <dbReference type="ARBA" id="ARBA00004496"/>
    </source>
</evidence>
<evidence type="ECO:0000259" key="8">
    <source>
        <dbReference type="Pfam" id="PF22544"/>
    </source>
</evidence>
<dbReference type="InterPro" id="IPR057467">
    <property type="entry name" value="Ig_CFAP65_8th"/>
</dbReference>
<dbReference type="Proteomes" id="UP000030745">
    <property type="component" value="Unassembled WGS sequence"/>
</dbReference>
<dbReference type="InterPro" id="IPR008962">
    <property type="entry name" value="PapD-like_sf"/>
</dbReference>
<evidence type="ECO:0000259" key="9">
    <source>
        <dbReference type="Pfam" id="PF24291"/>
    </source>
</evidence>
<keyword evidence="15" id="KW-1185">Reference proteome</keyword>
<evidence type="ECO:0000256" key="3">
    <source>
        <dbReference type="ARBA" id="ARBA00022490"/>
    </source>
</evidence>
<dbReference type="RefSeq" id="XP_012197734.1">
    <property type="nucleotide sequence ID" value="XM_012342344.1"/>
</dbReference>
<evidence type="ECO:0000313" key="15">
    <source>
        <dbReference type="Proteomes" id="UP000030745"/>
    </source>
</evidence>
<dbReference type="SUPFAM" id="SSF49354">
    <property type="entry name" value="PapD-like"/>
    <property type="match status" value="1"/>
</dbReference>
<dbReference type="InterPro" id="IPR053879">
    <property type="entry name" value="HYDIN_VesB_CFA65-like_Ig"/>
</dbReference>
<evidence type="ECO:0000259" key="13">
    <source>
        <dbReference type="Pfam" id="PF25249"/>
    </source>
</evidence>
<dbReference type="InterPro" id="IPR056344">
    <property type="entry name" value="Ig_CFAP65-like_9th"/>
</dbReference>
<sequence>MADEAVLNRVEQARVYGIDCGDEILFGAGTWAPGGEHTKKLVVKNVSNKTIKFKYDLPRTKYFSMDFPLLMTLSPGTSRVLDIAFRPVQYEEYDDCIRFTVHIIDGGVQATNGTFRLPVKARIAMLRIEVPSGLDFGFCPTAETTDVVFQLKCTGQIDARFRWSLPDAGTHGRPFKITPSSGDIKAGQVLDVTATFAPKTASVYVVTALFAAHELGETQQHQETTLKISGIGKFAYFAASETELDFGDMLVNGPSTHKNPTEREFVLRNRSLVRASFHIFPIETDHEPTFFFSPLKGTIPPESALPIRVKFTPLSPGTFTCDNFKIVTPGGHAVQIVCKGKAIGPVVGHSINFRDVRVGESATRVLYLKNEAAIPVRFHLVSAANGIFGVSKVAGEIPPLLEASVLLTFAPLTPGNYYRRLFCLLENQATMFVDVLGTGYDAEIRPSPFQQAHVDAYRLRCEHNLGHLSPDGLEALRSDKGDELFLQGALARQREAASRKDTTRLLTRSGDMLLSDVDVCHEFFIQADDRHGAIVASDALLDFGAGLDGKKTLLVTNQTRGKVTCAWRIAEAPTAVDSGNFTIFPTVCDIGPGASVEFRVGFHPKQTNTYFFAELESSVYFKSNRTFRLVNPETFTPPWCVVVHATGHTFTSTDSQFLSRVSFSTAKDGLCAFPPAYIGDSVFQTVVLLNSSDTPAVFAMTQDPSRIFRAKPSCGLIPPNGFHLVQIRFSPTKSRRYSHALKTTVNHSTSVVLELTGTGCFPHLICQELDGGPAIDKLFIKPTSIGLSSTRLFRVKNGCRIPLVFRWSIPPSVQDVFQLSPLVHRLLGNEASVIACVFAPSLIKQYNQRLTLHVKSISMARGEPPSSRLPILQDVSIKVTGVGTTGAVAFEPADLTLPTVLVNSDVTGPFQLVNGSDCDLKFELCVTVLDSSKLMARPHLDKAVAAKYISFSKPSGIIGARSTQHVEIAFRGDLAGSYHYAIQCAIATLDAVVLPSHHSDDGVHCVEMLVHASASFPTLFFEDIRVAQTPTAVAWTQFQCEEINTFMAAPLTNDELKLNSESSPDLSLLKVFPLQFTPNVVGAPTEDVCIQLRNPGSLVVDFRIFYPNESDIEIEPWADTSEPTTDELRQNIIIDSKLFTVAPRKGVLQPHQSLLLRLSYSYASMQYDGVHDLQLLVSVSQGKKMMLSLHGRTLPKATPFLFLPRTNWVLSPVLLSESGRKEHLHARPALQQFQVFNRGDTPFLLDVDDSDLARINATSHNFPIFDCLTQRVSVPPNASVFLDLEFCPLEQLTYHGTLLLSVEGLESGYQDQVKLPIVARGYDGTKTTFAETRDMMVTGGPPRIQQSPPESRAALSCDILDLGHVCVHTEHTRLVVLTNLSATATLSFAWDASHHLVHANRVRFFPMQGKLQPLEHCMVRVTIAPAADLVVIDHDIACWVRVLHDTAASSPIESASNEDKAIDSRPSVLTRTTISSRAHFSREEPATTDDYTPPLAHALPKLKPKPASGSGMRSPKGPRRKPSPTRGHSARKAKFADGKDATESDENLRGSKVLQPLYLHVFAHVLSLEIFRRQLTRDAFDRRPLAIPTSETRRADDLEALRTAWRVTKDPSAMSESRHVIEGVLSHLVTDLLYTGTVDQAVDELLPTELETPYFAQFCQQACATADKRRARLKRLLVDDDFRRIASLVLENTMLNVVQEIGLGEFDLACLPKQLVFLPEES</sequence>
<evidence type="ECO:0000256" key="1">
    <source>
        <dbReference type="ARBA" id="ARBA00004230"/>
    </source>
</evidence>
<dbReference type="Pfam" id="PF22544">
    <property type="entry name" value="HYDIN_VesB_CFA65-like_Ig"/>
    <property type="match status" value="2"/>
</dbReference>
<dbReference type="PANTHER" id="PTHR46127">
    <property type="entry name" value="CILIA- AND FLAGELLA-ASSOCIATED PROTEIN 65"/>
    <property type="match status" value="1"/>
</dbReference>
<feature type="domain" description="HYDIN/VesB/CFA65-like Ig-like" evidence="8">
    <location>
        <begin position="128"/>
        <end position="202"/>
    </location>
</feature>
<feature type="compositionally biased region" description="Basic and acidic residues" evidence="7">
    <location>
        <begin position="1534"/>
        <end position="1547"/>
    </location>
</feature>
<organism evidence="14 15">
    <name type="scientific">Saprolegnia parasitica (strain CBS 223.65)</name>
    <dbReference type="NCBI Taxonomy" id="695850"/>
    <lineage>
        <taxon>Eukaryota</taxon>
        <taxon>Sar</taxon>
        <taxon>Stramenopiles</taxon>
        <taxon>Oomycota</taxon>
        <taxon>Saprolegniomycetes</taxon>
        <taxon>Saprolegniales</taxon>
        <taxon>Saprolegniaceae</taxon>
        <taxon>Saprolegnia</taxon>
    </lineage>
</organism>
<reference evidence="14 15" key="1">
    <citation type="journal article" date="2013" name="PLoS Genet.">
        <title>Distinctive expansion of potential virulence genes in the genome of the oomycete fish pathogen Saprolegnia parasitica.</title>
        <authorList>
            <person name="Jiang R.H."/>
            <person name="de Bruijn I."/>
            <person name="Haas B.J."/>
            <person name="Belmonte R."/>
            <person name="Lobach L."/>
            <person name="Christie J."/>
            <person name="van den Ackerveken G."/>
            <person name="Bottin A."/>
            <person name="Bulone V."/>
            <person name="Diaz-Moreno S.M."/>
            <person name="Dumas B."/>
            <person name="Fan L."/>
            <person name="Gaulin E."/>
            <person name="Govers F."/>
            <person name="Grenville-Briggs L.J."/>
            <person name="Horner N.R."/>
            <person name="Levin J.Z."/>
            <person name="Mammella M."/>
            <person name="Meijer H.J."/>
            <person name="Morris P."/>
            <person name="Nusbaum C."/>
            <person name="Oome S."/>
            <person name="Phillips A.J."/>
            <person name="van Rooyen D."/>
            <person name="Rzeszutek E."/>
            <person name="Saraiva M."/>
            <person name="Secombes C.J."/>
            <person name="Seidl M.F."/>
            <person name="Snel B."/>
            <person name="Stassen J.H."/>
            <person name="Sykes S."/>
            <person name="Tripathy S."/>
            <person name="van den Berg H."/>
            <person name="Vega-Arreguin J.C."/>
            <person name="Wawra S."/>
            <person name="Young S.K."/>
            <person name="Zeng Q."/>
            <person name="Dieguez-Uribeondo J."/>
            <person name="Russ C."/>
            <person name="Tyler B.M."/>
            <person name="van West P."/>
        </authorList>
    </citation>
    <scope>NUCLEOTIDE SEQUENCE [LARGE SCALE GENOMIC DNA]</scope>
    <source>
        <strain evidence="14 15">CBS 223.65</strain>
    </source>
</reference>
<dbReference type="InterPro" id="IPR056305">
    <property type="entry name" value="Ig_CFAP65_10th"/>
</dbReference>
<dbReference type="InterPro" id="IPR058536">
    <property type="entry name" value="Ig_CFAP65_4th"/>
</dbReference>